<evidence type="ECO:0000313" key="3">
    <source>
        <dbReference type="Proteomes" id="UP000053831"/>
    </source>
</evidence>
<gene>
    <name evidence="2" type="ORF">ESCO_006021</name>
</gene>
<evidence type="ECO:0000256" key="1">
    <source>
        <dbReference type="SAM" id="MobiDB-lite"/>
    </source>
</evidence>
<feature type="compositionally biased region" description="Low complexity" evidence="1">
    <location>
        <begin position="29"/>
        <end position="48"/>
    </location>
</feature>
<protein>
    <recommendedName>
        <fullName evidence="4">Cysteine-rich interactor of PDZ three</fullName>
    </recommendedName>
</protein>
<evidence type="ECO:0000313" key="2">
    <source>
        <dbReference type="EMBL" id="KOS17084.1"/>
    </source>
</evidence>
<dbReference type="STRING" id="150374.A0A0M8MYQ6"/>
<sequence length="69" mass="7020">MVCGKCLKLSKSTKLATPEVKKKSDIYHGSPASTATATSGAAGSKSKSATLGNAGISKATKNPYAQYAR</sequence>
<dbReference type="EMBL" id="LGSR01000028">
    <property type="protein sequence ID" value="KOS17084.1"/>
    <property type="molecule type" value="Genomic_DNA"/>
</dbReference>
<dbReference type="AlphaFoldDB" id="A0A0M8MYQ6"/>
<accession>A0A0M8MYQ6</accession>
<reference evidence="2 3" key="1">
    <citation type="submission" date="2015-07" db="EMBL/GenBank/DDBJ databases">
        <title>The genome of the fungus Escovopsis weberi, a specialized disease agent of ant agriculture.</title>
        <authorList>
            <person name="de Man T.J."/>
            <person name="Stajich J.E."/>
            <person name="Kubicek C.P."/>
            <person name="Chenthamara K."/>
            <person name="Atanasova L."/>
            <person name="Druzhinina I.S."/>
            <person name="Birnbaum S."/>
            <person name="Barribeau S.M."/>
            <person name="Teiling C."/>
            <person name="Suen G."/>
            <person name="Currie C."/>
            <person name="Gerardo N.M."/>
        </authorList>
    </citation>
    <scope>NUCLEOTIDE SEQUENCE [LARGE SCALE GENOMIC DNA]</scope>
</reference>
<keyword evidence="3" id="KW-1185">Reference proteome</keyword>
<feature type="region of interest" description="Disordered" evidence="1">
    <location>
        <begin position="25"/>
        <end position="48"/>
    </location>
</feature>
<evidence type="ECO:0008006" key="4">
    <source>
        <dbReference type="Google" id="ProtNLM"/>
    </source>
</evidence>
<organism evidence="2 3">
    <name type="scientific">Escovopsis weberi</name>
    <dbReference type="NCBI Taxonomy" id="150374"/>
    <lineage>
        <taxon>Eukaryota</taxon>
        <taxon>Fungi</taxon>
        <taxon>Dikarya</taxon>
        <taxon>Ascomycota</taxon>
        <taxon>Pezizomycotina</taxon>
        <taxon>Sordariomycetes</taxon>
        <taxon>Hypocreomycetidae</taxon>
        <taxon>Hypocreales</taxon>
        <taxon>Hypocreaceae</taxon>
        <taxon>Escovopsis</taxon>
    </lineage>
</organism>
<proteinExistence type="predicted"/>
<name>A0A0M8MYQ6_ESCWE</name>
<dbReference type="Proteomes" id="UP000053831">
    <property type="component" value="Unassembled WGS sequence"/>
</dbReference>
<comment type="caution">
    <text evidence="2">The sequence shown here is derived from an EMBL/GenBank/DDBJ whole genome shotgun (WGS) entry which is preliminary data.</text>
</comment>